<proteinExistence type="predicted"/>
<dbReference type="EMBL" id="BARS01050878">
    <property type="protein sequence ID" value="GAG52078.1"/>
    <property type="molecule type" value="Genomic_DNA"/>
</dbReference>
<evidence type="ECO:0000313" key="1">
    <source>
        <dbReference type="EMBL" id="GAG52078.1"/>
    </source>
</evidence>
<dbReference type="AlphaFoldDB" id="X0YUT5"/>
<name>X0YUT5_9ZZZZ</name>
<sequence length="55" mass="6559">MTEKRLTKAIRYRMPYRPLHKSVEMTRKVFGAIDKIIEGEWGVFSLLEKTFTKKV</sequence>
<comment type="caution">
    <text evidence="1">The sequence shown here is derived from an EMBL/GenBank/DDBJ whole genome shotgun (WGS) entry which is preliminary data.</text>
</comment>
<organism evidence="1">
    <name type="scientific">marine sediment metagenome</name>
    <dbReference type="NCBI Taxonomy" id="412755"/>
    <lineage>
        <taxon>unclassified sequences</taxon>
        <taxon>metagenomes</taxon>
        <taxon>ecological metagenomes</taxon>
    </lineage>
</organism>
<reference evidence="1" key="1">
    <citation type="journal article" date="2014" name="Front. Microbiol.">
        <title>High frequency of phylogenetically diverse reductive dehalogenase-homologous genes in deep subseafloor sedimentary metagenomes.</title>
        <authorList>
            <person name="Kawai M."/>
            <person name="Futagami T."/>
            <person name="Toyoda A."/>
            <person name="Takaki Y."/>
            <person name="Nishi S."/>
            <person name="Hori S."/>
            <person name="Arai W."/>
            <person name="Tsubouchi T."/>
            <person name="Morono Y."/>
            <person name="Uchiyama I."/>
            <person name="Ito T."/>
            <person name="Fujiyama A."/>
            <person name="Inagaki F."/>
            <person name="Takami H."/>
        </authorList>
    </citation>
    <scope>NUCLEOTIDE SEQUENCE</scope>
    <source>
        <strain evidence="1">Expedition CK06-06</strain>
    </source>
</reference>
<feature type="non-terminal residue" evidence="1">
    <location>
        <position position="55"/>
    </location>
</feature>
<protein>
    <submittedName>
        <fullName evidence="1">Uncharacterized protein</fullName>
    </submittedName>
</protein>
<accession>X0YUT5</accession>
<gene>
    <name evidence="1" type="ORF">S01H1_75880</name>
</gene>